<organism evidence="3 4">
    <name type="scientific">Glomus cerebriforme</name>
    <dbReference type="NCBI Taxonomy" id="658196"/>
    <lineage>
        <taxon>Eukaryota</taxon>
        <taxon>Fungi</taxon>
        <taxon>Fungi incertae sedis</taxon>
        <taxon>Mucoromycota</taxon>
        <taxon>Glomeromycotina</taxon>
        <taxon>Glomeromycetes</taxon>
        <taxon>Glomerales</taxon>
        <taxon>Glomeraceae</taxon>
        <taxon>Glomus</taxon>
    </lineage>
</organism>
<accession>A0A397SP46</accession>
<dbReference type="EMBL" id="QKYT01000307">
    <property type="protein sequence ID" value="RIA87462.1"/>
    <property type="molecule type" value="Genomic_DNA"/>
</dbReference>
<dbReference type="Proteomes" id="UP000265703">
    <property type="component" value="Unassembled WGS sequence"/>
</dbReference>
<keyword evidence="2" id="KW-0472">Membrane</keyword>
<gene>
    <name evidence="3" type="ORF">C1645_827737</name>
</gene>
<dbReference type="AlphaFoldDB" id="A0A397SP46"/>
<feature type="compositionally biased region" description="Low complexity" evidence="1">
    <location>
        <begin position="1"/>
        <end position="13"/>
    </location>
</feature>
<protein>
    <submittedName>
        <fullName evidence="3">Uncharacterized protein</fullName>
    </submittedName>
</protein>
<feature type="region of interest" description="Disordered" evidence="1">
    <location>
        <begin position="1"/>
        <end position="53"/>
    </location>
</feature>
<keyword evidence="4" id="KW-1185">Reference proteome</keyword>
<sequence length="367" mass="42258">MTSISSRNNSSIIKEPQSTTITIPGNNDDDDTTLVSHSPSPSTNSLHSREISPYRASSPSYGIQHDDFSLQHDRFPLICILICLSLTIFIILIVLIINNMGVIDDNDISRIPLNYELSLKRLIPFNDRFDYVINRIPTNNERENFNNISTSVNKTNTTNHVLAELISRSLIVIPPGWYEVQEFRYNTNGTFTHKVLTTKCHMEFTLSSVLSAPDVIIQFTTHPLLNLNHVQNLTLQESMKYCKWKITWTFIMNGYIHKLCPEIINSFNITDGIKNKNTSLFDNQGYEKVAYFKGWEFFGFSFLSLDSKINYGYTTVPNILNMMSRSVYITKDAPFPPIIPAIYTAYYNYITNSRTNRKNKKKNKYNH</sequence>
<feature type="compositionally biased region" description="Polar residues" evidence="1">
    <location>
        <begin position="16"/>
        <end position="25"/>
    </location>
</feature>
<comment type="caution">
    <text evidence="3">The sequence shown here is derived from an EMBL/GenBank/DDBJ whole genome shotgun (WGS) entry which is preliminary data.</text>
</comment>
<evidence type="ECO:0000256" key="2">
    <source>
        <dbReference type="SAM" id="Phobius"/>
    </source>
</evidence>
<feature type="compositionally biased region" description="Polar residues" evidence="1">
    <location>
        <begin position="33"/>
        <end position="46"/>
    </location>
</feature>
<proteinExistence type="predicted"/>
<keyword evidence="2" id="KW-0812">Transmembrane</keyword>
<feature type="transmembrane region" description="Helical" evidence="2">
    <location>
        <begin position="75"/>
        <end position="97"/>
    </location>
</feature>
<keyword evidence="2" id="KW-1133">Transmembrane helix</keyword>
<name>A0A397SP46_9GLOM</name>
<evidence type="ECO:0000313" key="4">
    <source>
        <dbReference type="Proteomes" id="UP000265703"/>
    </source>
</evidence>
<evidence type="ECO:0000256" key="1">
    <source>
        <dbReference type="SAM" id="MobiDB-lite"/>
    </source>
</evidence>
<reference evidence="3 4" key="1">
    <citation type="submission" date="2018-06" db="EMBL/GenBank/DDBJ databases">
        <title>Comparative genomics reveals the genomic features of Rhizophagus irregularis, R. cerebriforme, R. diaphanum and Gigaspora rosea, and their symbiotic lifestyle signature.</title>
        <authorList>
            <person name="Morin E."/>
            <person name="San Clemente H."/>
            <person name="Chen E.C.H."/>
            <person name="De La Providencia I."/>
            <person name="Hainaut M."/>
            <person name="Kuo A."/>
            <person name="Kohler A."/>
            <person name="Murat C."/>
            <person name="Tang N."/>
            <person name="Roy S."/>
            <person name="Loubradou J."/>
            <person name="Henrissat B."/>
            <person name="Grigoriev I.V."/>
            <person name="Corradi N."/>
            <person name="Roux C."/>
            <person name="Martin F.M."/>
        </authorList>
    </citation>
    <scope>NUCLEOTIDE SEQUENCE [LARGE SCALE GENOMIC DNA]</scope>
    <source>
        <strain evidence="3 4">DAOM 227022</strain>
    </source>
</reference>
<evidence type="ECO:0000313" key="3">
    <source>
        <dbReference type="EMBL" id="RIA87462.1"/>
    </source>
</evidence>
<dbReference type="OrthoDB" id="2391676at2759"/>